<proteinExistence type="inferred from homology"/>
<evidence type="ECO:0000256" key="3">
    <source>
        <dbReference type="ARBA" id="ARBA00038502"/>
    </source>
</evidence>
<evidence type="ECO:0000256" key="4">
    <source>
        <dbReference type="SAM" id="MobiDB-lite"/>
    </source>
</evidence>
<dbReference type="STRING" id="478801.Ksed_08650"/>
<evidence type="ECO:0000256" key="2">
    <source>
        <dbReference type="ARBA" id="ARBA00023315"/>
    </source>
</evidence>
<keyword evidence="2" id="KW-0012">Acyltransferase</keyword>
<dbReference type="EMBL" id="CP001686">
    <property type="protein sequence ID" value="ACV05919.1"/>
    <property type="molecule type" value="Genomic_DNA"/>
</dbReference>
<keyword evidence="6" id="KW-0687">Ribonucleoprotein</keyword>
<dbReference type="Proteomes" id="UP000006666">
    <property type="component" value="Chromosome"/>
</dbReference>
<dbReference type="InterPro" id="IPR000182">
    <property type="entry name" value="GNAT_dom"/>
</dbReference>
<feature type="domain" description="N-acetyltransferase" evidence="5">
    <location>
        <begin position="30"/>
        <end position="190"/>
    </location>
</feature>
<evidence type="ECO:0000259" key="5">
    <source>
        <dbReference type="PROSITE" id="PS51186"/>
    </source>
</evidence>
<organism evidence="6 7">
    <name type="scientific">Kytococcus sedentarius (strain ATCC 14392 / DSM 20547 / JCM 11482 / CCUG 33030 / NBRC 15357 / NCTC 11040 / CCM 314 / 541)</name>
    <name type="common">Micrococcus sedentarius</name>
    <dbReference type="NCBI Taxonomy" id="478801"/>
    <lineage>
        <taxon>Bacteria</taxon>
        <taxon>Bacillati</taxon>
        <taxon>Actinomycetota</taxon>
        <taxon>Actinomycetes</taxon>
        <taxon>Micrococcales</taxon>
        <taxon>Kytococcaceae</taxon>
        <taxon>Kytococcus</taxon>
    </lineage>
</organism>
<gene>
    <name evidence="6" type="ordered locus">Ksed_08650</name>
</gene>
<dbReference type="KEGG" id="kse:Ksed_08650"/>
<name>C7NFI4_KYTSD</name>
<dbReference type="Gene3D" id="3.40.630.30">
    <property type="match status" value="4"/>
</dbReference>
<keyword evidence="6" id="KW-0689">Ribosomal protein</keyword>
<dbReference type="SUPFAM" id="SSF55729">
    <property type="entry name" value="Acyl-CoA N-acyltransferases (Nat)"/>
    <property type="match status" value="4"/>
</dbReference>
<feature type="domain" description="N-acetyltransferase" evidence="5">
    <location>
        <begin position="442"/>
        <end position="608"/>
    </location>
</feature>
<keyword evidence="1" id="KW-0808">Transferase</keyword>
<dbReference type="RefSeq" id="WP_012802334.1">
    <property type="nucleotide sequence ID" value="NC_013169.1"/>
</dbReference>
<dbReference type="GO" id="GO:0005840">
    <property type="term" value="C:ribosome"/>
    <property type="evidence" value="ECO:0007669"/>
    <property type="project" value="UniProtKB-KW"/>
</dbReference>
<comment type="similarity">
    <text evidence="3">Belongs to the acetyltransferase family. RimJ subfamily.</text>
</comment>
<reference evidence="6 7" key="1">
    <citation type="journal article" date="2009" name="Stand. Genomic Sci.">
        <title>Complete genome sequence of Kytococcus sedentarius type strain (541).</title>
        <authorList>
            <person name="Sims D."/>
            <person name="Brettin T."/>
            <person name="Detter J.C."/>
            <person name="Han C."/>
            <person name="Lapidus A."/>
            <person name="Copeland A."/>
            <person name="Glavina Del Rio T."/>
            <person name="Nolan M."/>
            <person name="Chen F."/>
            <person name="Lucas S."/>
            <person name="Tice H."/>
            <person name="Cheng J.F."/>
            <person name="Bruce D."/>
            <person name="Goodwin L."/>
            <person name="Pitluck S."/>
            <person name="Ovchinnikova G."/>
            <person name="Pati A."/>
            <person name="Ivanova N."/>
            <person name="Mavrommatis K."/>
            <person name="Chen A."/>
            <person name="Palaniappan K."/>
            <person name="D'haeseleer P."/>
            <person name="Chain P."/>
            <person name="Bristow J."/>
            <person name="Eisen J.A."/>
            <person name="Markowitz V."/>
            <person name="Hugenholtz P."/>
            <person name="Schneider S."/>
            <person name="Goker M."/>
            <person name="Pukall R."/>
            <person name="Kyrpides N.C."/>
            <person name="Klenk H.P."/>
        </authorList>
    </citation>
    <scope>NUCLEOTIDE SEQUENCE [LARGE SCALE GENOMIC DNA]</scope>
    <source>
        <strain evidence="7">ATCC 14392 / DSM 20547 / JCM 11482 / CCUG 33030 / NBRC 15357 / NCTC 11040 / CCM 314 / 541</strain>
    </source>
</reference>
<keyword evidence="7" id="KW-1185">Reference proteome</keyword>
<evidence type="ECO:0000256" key="1">
    <source>
        <dbReference type="ARBA" id="ARBA00022679"/>
    </source>
</evidence>
<feature type="region of interest" description="Disordered" evidence="4">
    <location>
        <begin position="1"/>
        <end position="21"/>
    </location>
</feature>
<dbReference type="InterPro" id="IPR051531">
    <property type="entry name" value="N-acetyltransferase"/>
</dbReference>
<dbReference type="InterPro" id="IPR016181">
    <property type="entry name" value="Acyl_CoA_acyltransferase"/>
</dbReference>
<dbReference type="HOGENOM" id="CLU_341891_0_0_11"/>
<feature type="domain" description="N-acetyltransferase" evidence="5">
    <location>
        <begin position="651"/>
        <end position="820"/>
    </location>
</feature>
<dbReference type="PANTHER" id="PTHR43792:SF8">
    <property type="entry name" value="[RIBOSOMAL PROTEIN US5]-ALANINE N-ACETYLTRANSFERASE"/>
    <property type="match status" value="1"/>
</dbReference>
<dbReference type="Pfam" id="PF13302">
    <property type="entry name" value="Acetyltransf_3"/>
    <property type="match status" value="4"/>
</dbReference>
<sequence>MSQDQTARPPQPATSSPAATACPTLTGERVRLRLHDAGDAPAIVETSNDPVAVEWTTVPQPYGDGEAQWWVGHMHAGWEKRAAGDDSGVMGWAVDVRDEAGEWTFAGQVEVRPIGGGVGEMGLVLHPDARGRGVMAAACRLAMGWATAQGGLEVLHWKSAVGNWASRRAGWRLGFRFSPGLRALMPQERETFDGWLGVWSAGDAMEPAHPWREAVVLEAPAGTDGRGREVPAVRLRAFTEGDRPASGPDELGQRFMSTAVPPADEAAYGTWLTGLRERMASGEAVHWAVCDPTTDEALGGVSLFRLGHPYYPGTAQLAFWMHPAGRGTGLLHAGLLAAMDHAFTPEAEGGLGLVRIASGCEAANHGSIGAHLRAGFRVVGRETASAGSLEELDDAWTFELLNEAALPAGSVPGTPPAALPAAAPRGRAEAGLPHPVLEGEGVVLRPFTEADVPALAALPGAAEHWRYMGAPGSEAEAREYVAQRARRRIAGTDLTWAVVGAAGTDEAGELLGAVNLLGLADRHFPDTAEVGYWVNPAHRGKGVVGRALDLVLPFVVKPVAQGGLGRHRVLATTHEHNVASQHVLRRAGFTQWGTEPAAHPVDAADPAGERYAITHWHWLAGTDRARVARAAREQALAPCTLECTTADGEELTLSALTTSDEDLARVVEACRDPQSVHWLGGPGRIRPDYSRQDARGYAVALAAGAAEGTWVGWAIRSADGTVLGMIDVQGPGQRNLIGYWVHPDARRRGIVTAALRRVVRHALTPREANGMGLHRLAIAHARGNEGSRRAIEAVGFHPVGTLRLAEELGDGSLVDLQRYDLLPTDLPAE</sequence>
<evidence type="ECO:0000313" key="6">
    <source>
        <dbReference type="EMBL" id="ACV05919.1"/>
    </source>
</evidence>
<dbReference type="GO" id="GO:0016747">
    <property type="term" value="F:acyltransferase activity, transferring groups other than amino-acyl groups"/>
    <property type="evidence" value="ECO:0007669"/>
    <property type="project" value="InterPro"/>
</dbReference>
<protein>
    <submittedName>
        <fullName evidence="6">Acetyltransferase, ribosomal protein N-acetylase</fullName>
    </submittedName>
</protein>
<dbReference type="AlphaFoldDB" id="C7NFI4"/>
<dbReference type="eggNOG" id="COG1670">
    <property type="taxonomic scope" value="Bacteria"/>
</dbReference>
<dbReference type="CDD" id="cd04301">
    <property type="entry name" value="NAT_SF"/>
    <property type="match status" value="1"/>
</dbReference>
<accession>C7NFI4</accession>
<dbReference type="PANTHER" id="PTHR43792">
    <property type="entry name" value="GNAT FAMILY, PUTATIVE (AFU_ORTHOLOGUE AFUA_3G00765)-RELATED-RELATED"/>
    <property type="match status" value="1"/>
</dbReference>
<dbReference type="PROSITE" id="PS51186">
    <property type="entry name" value="GNAT"/>
    <property type="match status" value="3"/>
</dbReference>
<evidence type="ECO:0000313" key="7">
    <source>
        <dbReference type="Proteomes" id="UP000006666"/>
    </source>
</evidence>